<dbReference type="RefSeq" id="WP_098222527.1">
    <property type="nucleotide sequence ID" value="NZ_NTVJ01000058.1"/>
</dbReference>
<dbReference type="PANTHER" id="PTHR37809">
    <property type="entry name" value="RIBOSOMAL PROTEIN S12 METHYLTHIOTRANSFERASE ACCESSORY FACTOR YCAO"/>
    <property type="match status" value="1"/>
</dbReference>
<organism evidence="2 3">
    <name type="scientific">Bacillus thuringiensis</name>
    <dbReference type="NCBI Taxonomy" id="1428"/>
    <lineage>
        <taxon>Bacteria</taxon>
        <taxon>Bacillati</taxon>
        <taxon>Bacillota</taxon>
        <taxon>Bacilli</taxon>
        <taxon>Bacillales</taxon>
        <taxon>Bacillaceae</taxon>
        <taxon>Bacillus</taxon>
        <taxon>Bacillus cereus group</taxon>
    </lineage>
</organism>
<dbReference type="AlphaFoldDB" id="A0ABD6SB28"/>
<dbReference type="PANTHER" id="PTHR37809:SF1">
    <property type="entry name" value="RIBOSOMAL PROTEIN S12 METHYLTHIOTRANSFERASE ACCESSORY FACTOR YCAO"/>
    <property type="match status" value="1"/>
</dbReference>
<protein>
    <recommendedName>
        <fullName evidence="1">YcaO domain-containing protein</fullName>
    </recommendedName>
</protein>
<dbReference type="Proteomes" id="UP000219897">
    <property type="component" value="Unassembled WGS sequence"/>
</dbReference>
<name>A0ABD6SB28_BACTU</name>
<dbReference type="EMBL" id="NTYF01000058">
    <property type="protein sequence ID" value="PER51982.1"/>
    <property type="molecule type" value="Genomic_DNA"/>
</dbReference>
<dbReference type="InterPro" id="IPR003776">
    <property type="entry name" value="YcaO-like_dom"/>
</dbReference>
<dbReference type="Gene3D" id="3.30.1330.230">
    <property type="match status" value="1"/>
</dbReference>
<evidence type="ECO:0000259" key="1">
    <source>
        <dbReference type="PROSITE" id="PS51664"/>
    </source>
</evidence>
<dbReference type="Pfam" id="PF02624">
    <property type="entry name" value="YcaO"/>
    <property type="match status" value="1"/>
</dbReference>
<feature type="domain" description="YcaO" evidence="1">
    <location>
        <begin position="227"/>
        <end position="494"/>
    </location>
</feature>
<reference evidence="2 3" key="1">
    <citation type="submission" date="2017-09" db="EMBL/GenBank/DDBJ databases">
        <title>Large-scale bioinformatics analysis of Bacillus genomes uncovers conserved roles of natural products in bacterial physiology.</title>
        <authorList>
            <consortium name="Agbiome Team Llc"/>
            <person name="Bleich R.M."/>
            <person name="Kirk G.J."/>
            <person name="Santa Maria K.C."/>
            <person name="Allen S.E."/>
            <person name="Farag S."/>
            <person name="Shank E.A."/>
            <person name="Bowers A."/>
        </authorList>
    </citation>
    <scope>NUCLEOTIDE SEQUENCE [LARGE SCALE GENOMIC DNA]</scope>
    <source>
        <strain evidence="2 3">AFS005140</strain>
    </source>
</reference>
<accession>A0ABD6SB28</accession>
<evidence type="ECO:0000313" key="3">
    <source>
        <dbReference type="Proteomes" id="UP000219897"/>
    </source>
</evidence>
<gene>
    <name evidence="2" type="ORF">CN495_17035</name>
</gene>
<sequence>MIKPISFYAFIDKISTTRNENINSPYITTFNGKKIVYGTKQYFEVHRITDGIITFWDKNELIVSPLFSKKLQICSKCFLNQRNTYQNVQEKEFITSFNNFKFNDNWFTHAITSIIKEPLDTFNLFHYYILNNFELKLTHFYRVSLCSKCRETKDSEVYVLNYFNEMKRNQMPVKTNVLRSKRKKIRHVLANENKDSNFFIFKDLLDANTISTEIYFKHNDEEEFISGIGTSSELIDSEEMAIFEALESFTGTKPVSSKSIYMSMTELSDKGIDYFDPNHYLSNAGVSKKIDNESKIYWTKSYSSLTQSIYLIPEDFIYYKTLRSKDSKKIVNASSNGHALGNSMSEAIVFSIFELLERDAFLVHWYANKKPMEIDKITICDEEIISDLDKIEGLGYEVHIFKITLEIDIPIYWVYSEGIGKDRFATYSTSSAHYDSVTALKSAVGETLLALSYYGKGMDSIIEKSKNMTRDEIINVADHPIYYAIQERKKILVF</sequence>
<comment type="caution">
    <text evidence="2">The sequence shown here is derived from an EMBL/GenBank/DDBJ whole genome shotgun (WGS) entry which is preliminary data.</text>
</comment>
<dbReference type="PROSITE" id="PS51664">
    <property type="entry name" value="YCAO"/>
    <property type="match status" value="1"/>
</dbReference>
<evidence type="ECO:0000313" key="2">
    <source>
        <dbReference type="EMBL" id="PER51982.1"/>
    </source>
</evidence>
<proteinExistence type="predicted"/>